<dbReference type="InterPro" id="IPR023996">
    <property type="entry name" value="TonB-dep_OMP_SusC/RagA"/>
</dbReference>
<dbReference type="Pfam" id="PF07715">
    <property type="entry name" value="Plug"/>
    <property type="match status" value="1"/>
</dbReference>
<dbReference type="InterPro" id="IPR023997">
    <property type="entry name" value="TonB-dep_OMP_SusC/RagA_CS"/>
</dbReference>
<dbReference type="NCBIfam" id="TIGR04057">
    <property type="entry name" value="SusC_RagA_signa"/>
    <property type="match status" value="1"/>
</dbReference>
<dbReference type="Gene3D" id="2.170.130.10">
    <property type="entry name" value="TonB-dependent receptor, plug domain"/>
    <property type="match status" value="1"/>
</dbReference>
<comment type="similarity">
    <text evidence="1">Belongs to the TonB-dependent receptor family.</text>
</comment>
<dbReference type="InterPro" id="IPR039426">
    <property type="entry name" value="TonB-dep_rcpt-like"/>
</dbReference>
<comment type="subcellular location">
    <subcellularLocation>
        <location evidence="1">Cell outer membrane</location>
        <topology evidence="1">Multi-pass membrane protein</topology>
    </subcellularLocation>
</comment>
<organism evidence="3 4">
    <name type="scientific">Coprobacter secundus subsp. similis</name>
    <dbReference type="NCBI Taxonomy" id="2751153"/>
    <lineage>
        <taxon>Bacteria</taxon>
        <taxon>Pseudomonadati</taxon>
        <taxon>Bacteroidota</taxon>
        <taxon>Bacteroidia</taxon>
        <taxon>Bacteroidales</taxon>
        <taxon>Barnesiellaceae</taxon>
        <taxon>Coprobacter</taxon>
    </lineage>
</organism>
<gene>
    <name evidence="3" type="ORF">Cop2CBH44_09300</name>
</gene>
<sequence>MKKKSKAKIGNTQNLLLQQYIKICAIFLFLCLCGNISAGVVEFKSSIVTLSLKNASFEVFCAQIEKQTGFVILYKKEIAAKRVSVTAKKESLEVVLNKALSPLNLKFHINGKQIIVSERNEVKAPIKQNRFNGVDIQTVKGKVIDQKGEPLMGAAVSVKGYDTGTMTDLDGLFSVKAPVDGTLSITYIGYNKQEVSIAGKENITVTMLESEETIDEVVVVGFGVQKKVNVTGSVGMIDSKAFEERPISNAVQALQGVIPGLNITTSGNGGELNATKTIDIRGTGTIGGDSKGSPLVLIDGMEGDLNSINPQDIESVSVLKDASASAIYGARAPFGVILVTTKSGHKGKMTINYNNSFRYNTPVMMPEMVNSWEYVNMFNDASYNNSGSYLFDASMVQNIRDYLDGKIDPAVAMNMNADGKWDDKTAFGNTNWLDEYYQKWSHSQEHNISISGGNDKVTYYLSGNYLGQNGFLRYGTDTHDRYTITGKFTAKVTDFLSIRYSNRFVRTDYDRPTIMSSSFYDDVLRRAKPFVPAKDPNGYYNSYIPMFEEGGRRREQGDRMAQQVQITLTPLKNWNIVAEMNANIYNSWQHEVGNQVNGHYANDPDKVYPSYLYTTNYGGHEYVYEYAYRNTYLNPTFYTNYTHSFKDRHNIGVILGFQYESNKNRDLDGKRKDLVSSDLPVLDLTTNTEDITVGSAYNEWATAGFFGRINYDYKGKYLLEVSGRYDGTSRFRRDNRWVFSPSFSLGWNIAQEHFFERANAFIDVLKPRFSYGSLANQNVTSLYPTYQTMATSTAGGHWLLPGTEGPVQPNIANAPSKMISTTLTWEKIETMNIGLDWSAFKNRFTGSFDYFIRKTLGMVGPGVELPATLGVAVPRTNNSELKASGWELEVSWRDRIRDFSYGIRLNISDARTKVVKYPNPTGLLSSYVEGTYLNNYYGYTTIGIAKTDEEMQAHLASLPNGGQSALFATWTAGDIMYKDINGDGKISSGNNTIYDMGDKKLIGNSTPRFRTGINIDMAWKGIDLSMFWQGVLKRDYFPEDKSSDGKGTDLVFWGITKGGKDWSTGFKQHLDYFRDDPDSPLGLNLDAYYPKPMFNNQNKAIQTRYMQNAAYLRLKNLQVGYTFPERLTKKIFVQKFRIYFSGENLLTFTKLSKTMDPETAGIGGRGGTVYPLSKTYSFGLSVNF</sequence>
<dbReference type="Pfam" id="PF13715">
    <property type="entry name" value="CarbopepD_reg_2"/>
    <property type="match status" value="1"/>
</dbReference>
<dbReference type="Proteomes" id="UP000594042">
    <property type="component" value="Chromosome"/>
</dbReference>
<dbReference type="RefSeq" id="WP_200755635.1">
    <property type="nucleotide sequence ID" value="NZ_AP023322.1"/>
</dbReference>
<name>A0A7G1HYJ9_9BACT</name>
<accession>A0A7G1HYJ9</accession>
<keyword evidence="1" id="KW-0812">Transmembrane</keyword>
<dbReference type="FunFam" id="2.170.130.10:FF:000024">
    <property type="entry name" value="Outer membrane protein"/>
    <property type="match status" value="1"/>
</dbReference>
<keyword evidence="1" id="KW-0472">Membrane</keyword>
<protein>
    <submittedName>
        <fullName evidence="3">SusC/RagA family TonB-linked outer membrane protein</fullName>
    </submittedName>
</protein>
<keyword evidence="1" id="KW-1134">Transmembrane beta strand</keyword>
<proteinExistence type="inferred from homology"/>
<reference evidence="4" key="1">
    <citation type="submission" date="2020-07" db="EMBL/GenBank/DDBJ databases">
        <title>Complete genome sequencing of Coprobacter sp. strain 2CBH44.</title>
        <authorList>
            <person name="Sakamoto M."/>
            <person name="Murakami T."/>
            <person name="Mori H."/>
        </authorList>
    </citation>
    <scope>NUCLEOTIDE SEQUENCE [LARGE SCALE GENOMIC DNA]</scope>
    <source>
        <strain evidence="4">2CBH44</strain>
    </source>
</reference>
<dbReference type="FunFam" id="2.60.40.1120:FF:000003">
    <property type="entry name" value="Outer membrane protein Omp121"/>
    <property type="match status" value="1"/>
</dbReference>
<dbReference type="InterPro" id="IPR012910">
    <property type="entry name" value="Plug_dom"/>
</dbReference>
<dbReference type="PROSITE" id="PS52016">
    <property type="entry name" value="TONB_DEPENDENT_REC_3"/>
    <property type="match status" value="1"/>
</dbReference>
<evidence type="ECO:0000256" key="1">
    <source>
        <dbReference type="PROSITE-ProRule" id="PRU01360"/>
    </source>
</evidence>
<dbReference type="Gene3D" id="2.60.40.1120">
    <property type="entry name" value="Carboxypeptidase-like, regulatory domain"/>
    <property type="match status" value="1"/>
</dbReference>
<evidence type="ECO:0000313" key="4">
    <source>
        <dbReference type="Proteomes" id="UP000594042"/>
    </source>
</evidence>
<dbReference type="InterPro" id="IPR037066">
    <property type="entry name" value="Plug_dom_sf"/>
</dbReference>
<keyword evidence="4" id="KW-1185">Reference proteome</keyword>
<dbReference type="KEGG" id="copr:Cop2CBH44_09300"/>
<evidence type="ECO:0000313" key="3">
    <source>
        <dbReference type="EMBL" id="BCI62577.1"/>
    </source>
</evidence>
<feature type="domain" description="TonB-dependent receptor plug" evidence="2">
    <location>
        <begin position="227"/>
        <end position="336"/>
    </location>
</feature>
<dbReference type="AlphaFoldDB" id="A0A7G1HYJ9"/>
<keyword evidence="1" id="KW-0998">Cell outer membrane</keyword>
<dbReference type="SUPFAM" id="SSF49464">
    <property type="entry name" value="Carboxypeptidase regulatory domain-like"/>
    <property type="match status" value="1"/>
</dbReference>
<dbReference type="SUPFAM" id="SSF56935">
    <property type="entry name" value="Porins"/>
    <property type="match status" value="1"/>
</dbReference>
<dbReference type="EMBL" id="AP023322">
    <property type="protein sequence ID" value="BCI62577.1"/>
    <property type="molecule type" value="Genomic_DNA"/>
</dbReference>
<keyword evidence="1" id="KW-0813">Transport</keyword>
<dbReference type="NCBIfam" id="TIGR04056">
    <property type="entry name" value="OMP_RagA_SusC"/>
    <property type="match status" value="1"/>
</dbReference>
<dbReference type="InterPro" id="IPR008969">
    <property type="entry name" value="CarboxyPept-like_regulatory"/>
</dbReference>
<evidence type="ECO:0000259" key="2">
    <source>
        <dbReference type="Pfam" id="PF07715"/>
    </source>
</evidence>
<dbReference type="Gene3D" id="3.55.50.30">
    <property type="match status" value="1"/>
</dbReference>
<dbReference type="GO" id="GO:0009279">
    <property type="term" value="C:cell outer membrane"/>
    <property type="evidence" value="ECO:0007669"/>
    <property type="project" value="UniProtKB-SubCell"/>
</dbReference>